<sequence length="614" mass="68757">PYLQLKDRISQAWLNKYTILLTLIALKLLLFQQSLNSSLNTSKLYTLESCPTIDSYVSNLVSFPHYIAKSSNFLILKTIEEINEKTLETLGLIVTGTENIIIFALEMIVGTYACVLVSTIDGAVDVAVNSTESIIGWVNNTLGDITDDIEDGLTDISKFLNKAVNAAEKVKDFFDGDDDNQGNSSLSHINLTVSSLRKLHIPSSINTKLDSLKDHTPNFDQVKNKTETLIRTPFELIKDKLSNTTVMSTKDDTLYVPELAQVTICSDNSDKINEFYDHLAKDIGIMVKIFVILLILGALIALIPIIYQEFRLWTKLKSLELDNNTKDPIEIFEKTFNKYPTALGSFASKTVTNDLNFQISIRWLVSYVLSSRAIILLGIALAGILAVCLQFIILQILTKSISKNMTSFNEITNEITSKIDDSITTWTDSTNDYLQQKQDSINDDVFSWVKIATDGVNDTISSFVTEMNEAISDAFNGTILYAPVKTIVGCVIEDKLIKIEKGLTWIHDHAEITLPRVDDDYLTQAWNNNDTSTGGGGDKMLKTLIEQYKKSLKFELYISLALLGLWGLQFIIGLIILYFKNGAPIWGGGLKQNEKLNISYPKELTKEEQQLYGY</sequence>
<feature type="transmembrane region" description="Helical" evidence="11">
    <location>
        <begin position="12"/>
        <end position="30"/>
    </location>
</feature>
<evidence type="ECO:0000256" key="8">
    <source>
        <dbReference type="ARBA" id="ARBA00022989"/>
    </source>
</evidence>
<dbReference type="PANTHER" id="PTHR31030:SF1">
    <property type="entry name" value="PLASMA MEMBRANE FUSION PROTEIN PRM1"/>
    <property type="match status" value="1"/>
</dbReference>
<evidence type="ECO:0000256" key="6">
    <source>
        <dbReference type="ARBA" id="ARBA00022692"/>
    </source>
</evidence>
<gene>
    <name evidence="12" type="ORF">WICANDRAFT_12930</name>
</gene>
<dbReference type="GO" id="GO:0043332">
    <property type="term" value="C:mating projection tip"/>
    <property type="evidence" value="ECO:0007669"/>
    <property type="project" value="UniProtKB-UniRule"/>
</dbReference>
<dbReference type="InterPro" id="IPR026777">
    <property type="entry name" value="PRM1"/>
</dbReference>
<feature type="transmembrane region" description="Helical" evidence="11">
    <location>
        <begin position="556"/>
        <end position="579"/>
    </location>
</feature>
<dbReference type="OrthoDB" id="5356111at2759"/>
<evidence type="ECO:0000256" key="5">
    <source>
        <dbReference type="ARBA" id="ARBA00022475"/>
    </source>
</evidence>
<organism evidence="12 13">
    <name type="scientific">Wickerhamomyces anomalus (strain ATCC 58044 / CBS 1984 / NCYC 433 / NRRL Y-366-8)</name>
    <name type="common">Yeast</name>
    <name type="synonym">Hansenula anomala</name>
    <dbReference type="NCBI Taxonomy" id="683960"/>
    <lineage>
        <taxon>Eukaryota</taxon>
        <taxon>Fungi</taxon>
        <taxon>Dikarya</taxon>
        <taxon>Ascomycota</taxon>
        <taxon>Saccharomycotina</taxon>
        <taxon>Saccharomycetes</taxon>
        <taxon>Phaffomycetales</taxon>
        <taxon>Wickerhamomycetaceae</taxon>
        <taxon>Wickerhamomyces</taxon>
    </lineage>
</organism>
<dbReference type="GeneID" id="30197795"/>
<dbReference type="GO" id="GO:0005886">
    <property type="term" value="C:plasma membrane"/>
    <property type="evidence" value="ECO:0007669"/>
    <property type="project" value="UniProtKB-SubCell"/>
</dbReference>
<dbReference type="Proteomes" id="UP000094112">
    <property type="component" value="Unassembled WGS sequence"/>
</dbReference>
<feature type="non-terminal residue" evidence="12">
    <location>
        <position position="1"/>
    </location>
</feature>
<keyword evidence="6 11" id="KW-0812">Transmembrane</keyword>
<evidence type="ECO:0000256" key="4">
    <source>
        <dbReference type="ARBA" id="ARBA00017621"/>
    </source>
</evidence>
<dbReference type="RefSeq" id="XP_019040675.1">
    <property type="nucleotide sequence ID" value="XM_019180549.1"/>
</dbReference>
<dbReference type="PANTHER" id="PTHR31030">
    <property type="entry name" value="PLASMA MEMBRANE FUSION PROTEIN PRM1"/>
    <property type="match status" value="1"/>
</dbReference>
<evidence type="ECO:0000256" key="1">
    <source>
        <dbReference type="ARBA" id="ARBA00002512"/>
    </source>
</evidence>
<dbReference type="STRING" id="683960.A0A1E3P7X8"/>
<keyword evidence="13" id="KW-1185">Reference proteome</keyword>
<evidence type="ECO:0000256" key="10">
    <source>
        <dbReference type="ARBA" id="ARBA00023180"/>
    </source>
</evidence>
<keyword evidence="8 11" id="KW-1133">Transmembrane helix</keyword>
<feature type="non-terminal residue" evidence="12">
    <location>
        <position position="614"/>
    </location>
</feature>
<keyword evidence="7 11" id="KW-0184">Conjugation</keyword>
<accession>A0A1E3P7X8</accession>
<reference evidence="12 13" key="1">
    <citation type="journal article" date="2016" name="Proc. Natl. Acad. Sci. U.S.A.">
        <title>Comparative genomics of biotechnologically important yeasts.</title>
        <authorList>
            <person name="Riley R."/>
            <person name="Haridas S."/>
            <person name="Wolfe K.H."/>
            <person name="Lopes M.R."/>
            <person name="Hittinger C.T."/>
            <person name="Goeker M."/>
            <person name="Salamov A.A."/>
            <person name="Wisecaver J.H."/>
            <person name="Long T.M."/>
            <person name="Calvey C.H."/>
            <person name="Aerts A.L."/>
            <person name="Barry K.W."/>
            <person name="Choi C."/>
            <person name="Clum A."/>
            <person name="Coughlan A.Y."/>
            <person name="Deshpande S."/>
            <person name="Douglass A.P."/>
            <person name="Hanson S.J."/>
            <person name="Klenk H.-P."/>
            <person name="LaButti K.M."/>
            <person name="Lapidus A."/>
            <person name="Lindquist E.A."/>
            <person name="Lipzen A.M."/>
            <person name="Meier-Kolthoff J.P."/>
            <person name="Ohm R.A."/>
            <person name="Otillar R.P."/>
            <person name="Pangilinan J.L."/>
            <person name="Peng Y."/>
            <person name="Rokas A."/>
            <person name="Rosa C.A."/>
            <person name="Scheuner C."/>
            <person name="Sibirny A.A."/>
            <person name="Slot J.C."/>
            <person name="Stielow J.B."/>
            <person name="Sun H."/>
            <person name="Kurtzman C.P."/>
            <person name="Blackwell M."/>
            <person name="Grigoriev I.V."/>
            <person name="Jeffries T.W."/>
        </authorList>
    </citation>
    <scope>NUCLEOTIDE SEQUENCE [LARGE SCALE GENOMIC DNA]</scope>
    <source>
        <strain evidence="13">ATCC 58044 / CBS 1984 / NCYC 433 / NRRL Y-366-8</strain>
    </source>
</reference>
<feature type="transmembrane region" description="Helical" evidence="11">
    <location>
        <begin position="285"/>
        <end position="307"/>
    </location>
</feature>
<evidence type="ECO:0000256" key="2">
    <source>
        <dbReference type="ARBA" id="ARBA00004651"/>
    </source>
</evidence>
<name>A0A1E3P7X8_WICAA</name>
<comment type="subcellular location">
    <subcellularLocation>
        <location evidence="2 11">Cell membrane</location>
        <topology evidence="2 11">Multi-pass membrane protein</topology>
    </subcellularLocation>
</comment>
<comment type="caution">
    <text evidence="11">Lacks conserved residue(s) required for the propagation of feature annotation.</text>
</comment>
<dbReference type="AlphaFoldDB" id="A0A1E3P7X8"/>
<evidence type="ECO:0000256" key="3">
    <source>
        <dbReference type="ARBA" id="ARBA00010780"/>
    </source>
</evidence>
<evidence type="ECO:0000256" key="7">
    <source>
        <dbReference type="ARBA" id="ARBA00022971"/>
    </source>
</evidence>
<comment type="similarity">
    <text evidence="3 11">Belongs to the PRM1 family.</text>
</comment>
<keyword evidence="9 11" id="KW-0472">Membrane</keyword>
<keyword evidence="10" id="KW-0325">Glycoprotein</keyword>
<keyword evidence="5 11" id="KW-1003">Cell membrane</keyword>
<dbReference type="EMBL" id="KV454209">
    <property type="protein sequence ID" value="ODQ61468.1"/>
    <property type="molecule type" value="Genomic_DNA"/>
</dbReference>
<dbReference type="GO" id="GO:0032220">
    <property type="term" value="P:plasma membrane fusion involved in cytogamy"/>
    <property type="evidence" value="ECO:0007669"/>
    <property type="project" value="EnsemblFungi"/>
</dbReference>
<evidence type="ECO:0000313" key="13">
    <source>
        <dbReference type="Proteomes" id="UP000094112"/>
    </source>
</evidence>
<comment type="function">
    <text evidence="1 11">Involved in cell fusion during mating by stabilizing the plasma membrane fusion event.</text>
</comment>
<feature type="transmembrane region" description="Helical" evidence="11">
    <location>
        <begin position="373"/>
        <end position="397"/>
    </location>
</feature>
<proteinExistence type="inferred from homology"/>
<evidence type="ECO:0000256" key="11">
    <source>
        <dbReference type="RuleBase" id="RU366035"/>
    </source>
</evidence>
<evidence type="ECO:0000313" key="12">
    <source>
        <dbReference type="EMBL" id="ODQ61468.1"/>
    </source>
</evidence>
<protein>
    <recommendedName>
        <fullName evidence="4 11">Plasma membrane fusion protein PRM1</fullName>
    </recommendedName>
</protein>
<evidence type="ECO:0000256" key="9">
    <source>
        <dbReference type="ARBA" id="ARBA00023136"/>
    </source>
</evidence>